<organism evidence="2 3">
    <name type="scientific">Lactobacillus helsingborgensis</name>
    <dbReference type="NCBI Taxonomy" id="1218494"/>
    <lineage>
        <taxon>Bacteria</taxon>
        <taxon>Bacillati</taxon>
        <taxon>Bacillota</taxon>
        <taxon>Bacilli</taxon>
        <taxon>Lactobacillales</taxon>
        <taxon>Lactobacillaceae</taxon>
        <taxon>Lactobacillus</taxon>
    </lineage>
</organism>
<keyword evidence="3" id="KW-1185">Reference proteome</keyword>
<evidence type="ECO:0000313" key="3">
    <source>
        <dbReference type="Proteomes" id="UP001164557"/>
    </source>
</evidence>
<feature type="transmembrane region" description="Helical" evidence="1">
    <location>
        <begin position="49"/>
        <end position="65"/>
    </location>
</feature>
<evidence type="ECO:0000256" key="1">
    <source>
        <dbReference type="SAM" id="Phobius"/>
    </source>
</evidence>
<evidence type="ECO:0000313" key="2">
    <source>
        <dbReference type="EMBL" id="UZX29322.1"/>
    </source>
</evidence>
<name>A0AA47B385_9LACO</name>
<dbReference type="EMBL" id="CP084389">
    <property type="protein sequence ID" value="UZX29322.1"/>
    <property type="molecule type" value="Genomic_DNA"/>
</dbReference>
<proteinExistence type="predicted"/>
<keyword evidence="1" id="KW-0472">Membrane</keyword>
<reference evidence="2" key="1">
    <citation type="submission" date="2021-09" db="EMBL/GenBank/DDBJ databases">
        <title>Lactobacillus species from Apis mellifera, Switzerland.</title>
        <authorList>
            <person name="Pfister J."/>
            <person name="Brown A."/>
            <person name="Neumann P."/>
            <person name="Collaud A."/>
            <person name="Retschnig G."/>
            <person name="Perreten V."/>
        </authorList>
    </citation>
    <scope>NUCLEOTIDE SEQUENCE</scope>
    <source>
        <strain evidence="2">IBH002</strain>
    </source>
</reference>
<dbReference type="AlphaFoldDB" id="A0AA47B385"/>
<dbReference type="RefSeq" id="WP_046327536.1">
    <property type="nucleotide sequence ID" value="NZ_CP084389.1"/>
</dbReference>
<protein>
    <submittedName>
        <fullName evidence="2">Uncharacterized protein</fullName>
    </submittedName>
</protein>
<feature type="transmembrane region" description="Helical" evidence="1">
    <location>
        <begin position="15"/>
        <end position="37"/>
    </location>
</feature>
<gene>
    <name evidence="2" type="ORF">LDX53_07030</name>
</gene>
<keyword evidence="1" id="KW-0812">Transmembrane</keyword>
<accession>A0AA47B385</accession>
<dbReference type="Proteomes" id="UP001164557">
    <property type="component" value="Chromosome"/>
</dbReference>
<sequence>MSHNDERKWNLMLRAYYISGRVTLFCFPVLLFILLFIEKLPLQRVVTPILSFLLSILVISGIIILKERAFAFSDCYLDWQENR</sequence>
<keyword evidence="1" id="KW-1133">Transmembrane helix</keyword>